<sequence>MFRISASQLRTSTKSSAWFAGVLLICNNPKLDTRQLLSWIGKYAEPGVRPAYRMLIHTSMNMGYYCGELHALAASIRIWRRFAWVLYTSGPDCMLTPSGASRLAKWVKGGNEPARHTPEHPSFLGFPFLSIPGQRRWAMDMFVFWPHRGFLTQAANVGPNDAGTGSAWLNATRWCLFGWAPGELLPVIHVTKAGARADYSTIPEMLLNEIRERFELTFGEFPGGGGYQFARLKDTAEQPALTWGRKRFPQSLWHSHNHTAVELWIDRNVSFLQ</sequence>
<organism evidence="1 2">
    <name type="scientific">Prymnesium parvum</name>
    <name type="common">Toxic golden alga</name>
    <dbReference type="NCBI Taxonomy" id="97485"/>
    <lineage>
        <taxon>Eukaryota</taxon>
        <taxon>Haptista</taxon>
        <taxon>Haptophyta</taxon>
        <taxon>Prymnesiophyceae</taxon>
        <taxon>Prymnesiales</taxon>
        <taxon>Prymnesiaceae</taxon>
        <taxon>Prymnesium</taxon>
    </lineage>
</organism>
<name>A0AB34J4Y2_PRYPA</name>
<keyword evidence="2" id="KW-1185">Reference proteome</keyword>
<accession>A0AB34J4Y2</accession>
<protein>
    <submittedName>
        <fullName evidence="1">Uncharacterized protein</fullName>
    </submittedName>
</protein>
<evidence type="ECO:0000313" key="2">
    <source>
        <dbReference type="Proteomes" id="UP001515480"/>
    </source>
</evidence>
<dbReference type="EMBL" id="JBGBPQ010000013">
    <property type="protein sequence ID" value="KAL1512402.1"/>
    <property type="molecule type" value="Genomic_DNA"/>
</dbReference>
<gene>
    <name evidence="1" type="ORF">AB1Y20_005659</name>
</gene>
<dbReference type="Proteomes" id="UP001515480">
    <property type="component" value="Unassembled WGS sequence"/>
</dbReference>
<comment type="caution">
    <text evidence="1">The sequence shown here is derived from an EMBL/GenBank/DDBJ whole genome shotgun (WGS) entry which is preliminary data.</text>
</comment>
<reference evidence="1 2" key="1">
    <citation type="journal article" date="2024" name="Science">
        <title>Giant polyketide synthase enzymes in the biosynthesis of giant marine polyether toxins.</title>
        <authorList>
            <person name="Fallon T.R."/>
            <person name="Shende V.V."/>
            <person name="Wierzbicki I.H."/>
            <person name="Pendleton A.L."/>
            <person name="Watervoot N.F."/>
            <person name="Auber R.P."/>
            <person name="Gonzalez D.J."/>
            <person name="Wisecaver J.H."/>
            <person name="Moore B.S."/>
        </authorList>
    </citation>
    <scope>NUCLEOTIDE SEQUENCE [LARGE SCALE GENOMIC DNA]</scope>
    <source>
        <strain evidence="1 2">12B1</strain>
    </source>
</reference>
<proteinExistence type="predicted"/>
<dbReference type="AlphaFoldDB" id="A0AB34J4Y2"/>
<evidence type="ECO:0000313" key="1">
    <source>
        <dbReference type="EMBL" id="KAL1512402.1"/>
    </source>
</evidence>